<comment type="caution">
    <text evidence="1">The sequence shown here is derived from an EMBL/GenBank/DDBJ whole genome shotgun (WGS) entry which is preliminary data.</text>
</comment>
<proteinExistence type="predicted"/>
<evidence type="ECO:0000313" key="1">
    <source>
        <dbReference type="EMBL" id="KKP44221.1"/>
    </source>
</evidence>
<accession>A0A0F9ZZ46</accession>
<dbReference type="EMBL" id="LBOW01000010">
    <property type="protein sequence ID" value="KKP44221.1"/>
    <property type="molecule type" value="Genomic_DNA"/>
</dbReference>
<dbReference type="Proteomes" id="UP000034778">
    <property type="component" value="Unassembled WGS sequence"/>
</dbReference>
<reference evidence="1 2" key="1">
    <citation type="journal article" date="2015" name="Nature">
        <title>rRNA introns, odd ribosomes, and small enigmatic genomes across a large radiation of phyla.</title>
        <authorList>
            <person name="Brown C.T."/>
            <person name="Hug L.A."/>
            <person name="Thomas B.C."/>
            <person name="Sharon I."/>
            <person name="Castelle C.J."/>
            <person name="Singh A."/>
            <person name="Wilkins M.J."/>
            <person name="Williams K.H."/>
            <person name="Banfield J.F."/>
        </authorList>
    </citation>
    <scope>NUCLEOTIDE SEQUENCE [LARGE SCALE GENOMIC DNA]</scope>
</reference>
<organism evidence="1 2">
    <name type="scientific">Candidatus Woesebacteria bacterium GW2011_GWB1_33_22</name>
    <dbReference type="NCBI Taxonomy" id="1618566"/>
    <lineage>
        <taxon>Bacteria</taxon>
        <taxon>Candidatus Woeseibacteriota</taxon>
    </lineage>
</organism>
<protein>
    <submittedName>
        <fullName evidence="1">Uncharacterized protein</fullName>
    </submittedName>
</protein>
<dbReference type="SUPFAM" id="SSF53448">
    <property type="entry name" value="Nucleotide-diphospho-sugar transferases"/>
    <property type="match status" value="1"/>
</dbReference>
<dbReference type="InterPro" id="IPR029044">
    <property type="entry name" value="Nucleotide-diphossugar_trans"/>
</dbReference>
<gene>
    <name evidence="1" type="ORF">UR35_C0010G0013</name>
</gene>
<dbReference type="STRING" id="1618566.UR35_C0010G0013"/>
<evidence type="ECO:0000313" key="2">
    <source>
        <dbReference type="Proteomes" id="UP000034778"/>
    </source>
</evidence>
<dbReference type="Gene3D" id="3.90.550.10">
    <property type="entry name" value="Spore Coat Polysaccharide Biosynthesis Protein SpsA, Chain A"/>
    <property type="match status" value="1"/>
</dbReference>
<name>A0A0F9ZZ46_9BACT</name>
<dbReference type="AlphaFoldDB" id="A0A0F9ZZ46"/>
<sequence>MAKSKVTVIIPYGHNTKQPERADVLKFVTEKCLHKQTYKDIKLVLIERSDSPYLKKYAKSAFDNYIFIKKNYGPFSVGKLQNIAIAKIKPDPFFYIHLPDFLLPLDTIEKTFNVQEKTGAPCVFPFYGAVSLTKPITEGIMEESIDWKKLMNKISKTTSSIEFKEKKNLIDHPKNPNRVKLTSQQIKWINSILPNQYKSKNLINKFTDKELWGNDIDNQFNFYGSFKSPGEDEALGNFRSGPRAKPSYLCLTETFIQVGGTTVKNKGWNCEDLWFWEKLRTYDTNYSIDNYGIYYKGKMLSGKYPVTHLWHDISSKLNYYKSAEDSIKQFNEFAKLSNEEKIRIIKPLDLERLAECQQI</sequence>